<name>A0A7K4LWA6_9AVES</name>
<evidence type="ECO:0000313" key="3">
    <source>
        <dbReference type="Proteomes" id="UP000534426"/>
    </source>
</evidence>
<dbReference type="EMBL" id="VWPW01026339">
    <property type="protein sequence ID" value="NWJ08956.1"/>
    <property type="molecule type" value="Genomic_DNA"/>
</dbReference>
<dbReference type="InterPro" id="IPR010515">
    <property type="entry name" value="Collagenase_NC10/endostatin"/>
</dbReference>
<feature type="non-terminal residue" evidence="2">
    <location>
        <position position="91"/>
    </location>
</feature>
<reference evidence="2 3" key="1">
    <citation type="submission" date="2019-09" db="EMBL/GenBank/DDBJ databases">
        <title>Bird 10,000 Genomes (B10K) Project - Family phase.</title>
        <authorList>
            <person name="Zhang G."/>
        </authorList>
    </citation>
    <scope>NUCLEOTIDE SEQUENCE [LARGE SCALE GENOMIC DNA]</scope>
    <source>
        <strain evidence="2">B10K-MSB-37135</strain>
        <tissue evidence="2">Heart</tissue>
    </source>
</reference>
<dbReference type="InterPro" id="IPR016187">
    <property type="entry name" value="CTDL_fold"/>
</dbReference>
<protein>
    <submittedName>
        <fullName evidence="2">COFA1 protein</fullName>
    </submittedName>
</protein>
<comment type="caution">
    <text evidence="2">The sequence shown here is derived from an EMBL/GenBank/DDBJ whole genome shotgun (WGS) entry which is preliminary data.</text>
</comment>
<proteinExistence type="predicted"/>
<dbReference type="SUPFAM" id="SSF56436">
    <property type="entry name" value="C-type lectin-like"/>
    <property type="match status" value="1"/>
</dbReference>
<accession>A0A7K4LWA6</accession>
<sequence length="91" mass="9661">RLQGQLVAKSWSSLLAAAGSGARRVPIYTFDGRDVLSDPLWPLRLAWRGSSSGSGRHCHGWRRSGAAQGLAVPLGDGGFLGGTQRRNCSDL</sequence>
<gene>
    <name evidence="2" type="primary">Col15a1</name>
    <name evidence="2" type="ORF">CRYUND_R15256</name>
</gene>
<evidence type="ECO:0000259" key="1">
    <source>
        <dbReference type="Pfam" id="PF06482"/>
    </source>
</evidence>
<dbReference type="AlphaFoldDB" id="A0A7K4LWA6"/>
<evidence type="ECO:0000313" key="2">
    <source>
        <dbReference type="EMBL" id="NWJ08956.1"/>
    </source>
</evidence>
<dbReference type="InterPro" id="IPR016186">
    <property type="entry name" value="C-type_lectin-like/link_sf"/>
</dbReference>
<organism evidence="2 3">
    <name type="scientific">Crypturellus undulatus</name>
    <dbReference type="NCBI Taxonomy" id="48396"/>
    <lineage>
        <taxon>Eukaryota</taxon>
        <taxon>Metazoa</taxon>
        <taxon>Chordata</taxon>
        <taxon>Craniata</taxon>
        <taxon>Vertebrata</taxon>
        <taxon>Euteleostomi</taxon>
        <taxon>Archelosauria</taxon>
        <taxon>Archosauria</taxon>
        <taxon>Dinosauria</taxon>
        <taxon>Saurischia</taxon>
        <taxon>Theropoda</taxon>
        <taxon>Coelurosauria</taxon>
        <taxon>Aves</taxon>
        <taxon>Palaeognathae</taxon>
        <taxon>Tinamiformes</taxon>
        <taxon>Tinamidae</taxon>
        <taxon>Crypturellus</taxon>
    </lineage>
</organism>
<keyword evidence="3" id="KW-1185">Reference proteome</keyword>
<feature type="non-terminal residue" evidence="2">
    <location>
        <position position="1"/>
    </location>
</feature>
<dbReference type="Proteomes" id="UP000534426">
    <property type="component" value="Unassembled WGS sequence"/>
</dbReference>
<dbReference type="Gene3D" id="3.10.100.10">
    <property type="entry name" value="Mannose-Binding Protein A, subunit A"/>
    <property type="match status" value="1"/>
</dbReference>
<dbReference type="Pfam" id="PF06482">
    <property type="entry name" value="Endostatin"/>
    <property type="match status" value="1"/>
</dbReference>
<feature type="domain" description="Collagenase NC10/endostatin" evidence="1">
    <location>
        <begin position="2"/>
        <end position="89"/>
    </location>
</feature>